<dbReference type="EMBL" id="WNYA01097896">
    <property type="protein sequence ID" value="KAG8534611.1"/>
    <property type="molecule type" value="Genomic_DNA"/>
</dbReference>
<evidence type="ECO:0000313" key="3">
    <source>
        <dbReference type="Proteomes" id="UP000824782"/>
    </source>
</evidence>
<proteinExistence type="predicted"/>
<feature type="region of interest" description="Disordered" evidence="1">
    <location>
        <begin position="43"/>
        <end position="88"/>
    </location>
</feature>
<sequence>MSRARHTPGICLQAPGAPRVLPAASQLLMAAARVAAAWVITSRAPGTPLSPVTHSHPPPRAYTRLSHTNAPTQTRKQEGRGPRSMWAE</sequence>
<reference evidence="2" key="1">
    <citation type="thesis" date="2020" institute="ProQuest LLC" country="789 East Eisenhower Parkway, Ann Arbor, MI, USA">
        <title>Comparative Genomics and Chromosome Evolution.</title>
        <authorList>
            <person name="Mudd A.B."/>
        </authorList>
    </citation>
    <scope>NUCLEOTIDE SEQUENCE</scope>
    <source>
        <strain evidence="2">237g6f4</strain>
        <tissue evidence="2">Blood</tissue>
    </source>
</reference>
<accession>A0AAV6YCS2</accession>
<evidence type="ECO:0008006" key="4">
    <source>
        <dbReference type="Google" id="ProtNLM"/>
    </source>
</evidence>
<evidence type="ECO:0000256" key="1">
    <source>
        <dbReference type="SAM" id="MobiDB-lite"/>
    </source>
</evidence>
<name>A0AAV6YCS2_ENGPU</name>
<dbReference type="AlphaFoldDB" id="A0AAV6YCS2"/>
<protein>
    <recommendedName>
        <fullName evidence="4">Secreted protein</fullName>
    </recommendedName>
</protein>
<comment type="caution">
    <text evidence="2">The sequence shown here is derived from an EMBL/GenBank/DDBJ whole genome shotgun (WGS) entry which is preliminary data.</text>
</comment>
<keyword evidence="3" id="KW-1185">Reference proteome</keyword>
<dbReference type="Proteomes" id="UP000824782">
    <property type="component" value="Unassembled WGS sequence"/>
</dbReference>
<feature type="compositionally biased region" description="Polar residues" evidence="1">
    <location>
        <begin position="65"/>
        <end position="74"/>
    </location>
</feature>
<evidence type="ECO:0000313" key="2">
    <source>
        <dbReference type="EMBL" id="KAG8534611.1"/>
    </source>
</evidence>
<organism evidence="2 3">
    <name type="scientific">Engystomops pustulosus</name>
    <name type="common">Tungara frog</name>
    <name type="synonym">Physalaemus pustulosus</name>
    <dbReference type="NCBI Taxonomy" id="76066"/>
    <lineage>
        <taxon>Eukaryota</taxon>
        <taxon>Metazoa</taxon>
        <taxon>Chordata</taxon>
        <taxon>Craniata</taxon>
        <taxon>Vertebrata</taxon>
        <taxon>Euteleostomi</taxon>
        <taxon>Amphibia</taxon>
        <taxon>Batrachia</taxon>
        <taxon>Anura</taxon>
        <taxon>Neobatrachia</taxon>
        <taxon>Hyloidea</taxon>
        <taxon>Leptodactylidae</taxon>
        <taxon>Leiuperinae</taxon>
        <taxon>Engystomops</taxon>
    </lineage>
</organism>
<gene>
    <name evidence="2" type="ORF">GDO81_019011</name>
</gene>